<dbReference type="STRING" id="29170.A0A368GCS7"/>
<dbReference type="Proteomes" id="UP000252519">
    <property type="component" value="Unassembled WGS sequence"/>
</dbReference>
<reference evidence="9 10" key="1">
    <citation type="submission" date="2014-10" db="EMBL/GenBank/DDBJ databases">
        <title>Draft genome of the hookworm Ancylostoma caninum.</title>
        <authorList>
            <person name="Mitreva M."/>
        </authorList>
    </citation>
    <scope>NUCLEOTIDE SEQUENCE [LARGE SCALE GENOMIC DNA]</scope>
    <source>
        <strain evidence="9 10">Baltimore</strain>
    </source>
</reference>
<sequence length="621" mass="69629">MFLTYFQDSTEIIHRDLSQASRAPVKSDYLRPCYFTNWAQYRNGRGKYMPEDYVPGLCTHILFAFGWMNEDYTVRAFDPADLPNDWAGDGMFKRVNALKRTDPALKTLLSIGGWSFGTRLFKDMSQTPVRRKVFITSAIAFVRKWDFDGIDIDWEYPSGPDDVRNYASFMQELHDACVEEANQTGKPRLLVTAAVSAGESTIDAGYDVPSIARSVLFSFFYSTGTKSVGFLTETPSLSHSSLCSTLDFILLMNYDFHGAWSTEIGFNSPLYAREDMPEAEKVWNVDWAANHWREKGMPKEKIIIGIPTYGRGWTLKNPDNITVGTLGTAAKITPFTQEAGVASYYEFCEMLAKGATRYWHAEQQVPYLVQGDQWWSYDDEESITNKVAWIKRNKYGGAFVWTLDFDDFNAKCSNSDGQLYPLISIIAKELGGVTIPKVILPLNSTLHVLLDISGCFRSGYVMSCPAGLHFSRSRGYCVQIADSDCAPPTTVTTTLATTTTKTSQDILRGNVEAIDVTEEDNVERYKAGNSEQEAKLSGLKVIMKNIAEDTRKTHTAALVRNPDAEFKCIADGFYADEKNCQKFIRCVNGLSYNFDCPNGLSFHADSLMCDHPDPSKCAGFN</sequence>
<comment type="caution">
    <text evidence="9">The sequence shown here is derived from an EMBL/GenBank/DDBJ whole genome shotgun (WGS) entry which is preliminary data.</text>
</comment>
<accession>A0A368GCS7</accession>
<dbReference type="Pfam" id="PF00704">
    <property type="entry name" value="Glyco_hydro_18"/>
    <property type="match status" value="2"/>
</dbReference>
<dbReference type="FunFam" id="3.10.50.10:FF:000008">
    <property type="entry name" value="Chitinase 11"/>
    <property type="match status" value="1"/>
</dbReference>
<dbReference type="Gene3D" id="3.10.50.10">
    <property type="match status" value="1"/>
</dbReference>
<dbReference type="PROSITE" id="PS51910">
    <property type="entry name" value="GH18_2"/>
    <property type="match status" value="1"/>
</dbReference>
<dbReference type="SUPFAM" id="SSF57625">
    <property type="entry name" value="Invertebrate chitin-binding proteins"/>
    <property type="match status" value="2"/>
</dbReference>
<dbReference type="PANTHER" id="PTHR11177">
    <property type="entry name" value="CHITINASE"/>
    <property type="match status" value="1"/>
</dbReference>
<dbReference type="PROSITE" id="PS01095">
    <property type="entry name" value="GH18_1"/>
    <property type="match status" value="1"/>
</dbReference>
<feature type="domain" description="Chitin-binding type-2" evidence="7">
    <location>
        <begin position="565"/>
        <end position="619"/>
    </location>
</feature>
<protein>
    <recommendedName>
        <fullName evidence="11">Chitin binding Peritrophin-A domain protein</fullName>
    </recommendedName>
</protein>
<evidence type="ECO:0000313" key="10">
    <source>
        <dbReference type="Proteomes" id="UP000252519"/>
    </source>
</evidence>
<dbReference type="InterPro" id="IPR036508">
    <property type="entry name" value="Chitin-bd_dom_sf"/>
</dbReference>
<evidence type="ECO:0000256" key="5">
    <source>
        <dbReference type="ARBA" id="ARBA00023295"/>
    </source>
</evidence>
<feature type="domain" description="GH18" evidence="8">
    <location>
        <begin position="29"/>
        <end position="433"/>
    </location>
</feature>
<dbReference type="Gene3D" id="2.170.140.10">
    <property type="entry name" value="Chitin binding domain"/>
    <property type="match status" value="1"/>
</dbReference>
<evidence type="ECO:0000256" key="3">
    <source>
        <dbReference type="ARBA" id="ARBA00022801"/>
    </source>
</evidence>
<dbReference type="GO" id="GO:0006032">
    <property type="term" value="P:chitin catabolic process"/>
    <property type="evidence" value="ECO:0007669"/>
    <property type="project" value="TreeGrafter"/>
</dbReference>
<dbReference type="OrthoDB" id="76388at2759"/>
<dbReference type="AlphaFoldDB" id="A0A368GCS7"/>
<evidence type="ECO:0008006" key="11">
    <source>
        <dbReference type="Google" id="ProtNLM"/>
    </source>
</evidence>
<dbReference type="GO" id="GO:0005975">
    <property type="term" value="P:carbohydrate metabolic process"/>
    <property type="evidence" value="ECO:0007669"/>
    <property type="project" value="InterPro"/>
</dbReference>
<proteinExistence type="inferred from homology"/>
<evidence type="ECO:0000259" key="7">
    <source>
        <dbReference type="PROSITE" id="PS50940"/>
    </source>
</evidence>
<keyword evidence="10" id="KW-1185">Reference proteome</keyword>
<keyword evidence="5 6" id="KW-0326">Glycosidase</keyword>
<comment type="similarity">
    <text evidence="1">Belongs to the glycosyl hydrolase 18 family. Chitinase class II subfamily.</text>
</comment>
<organism evidence="9 10">
    <name type="scientific">Ancylostoma caninum</name>
    <name type="common">Dog hookworm</name>
    <dbReference type="NCBI Taxonomy" id="29170"/>
    <lineage>
        <taxon>Eukaryota</taxon>
        <taxon>Metazoa</taxon>
        <taxon>Ecdysozoa</taxon>
        <taxon>Nematoda</taxon>
        <taxon>Chromadorea</taxon>
        <taxon>Rhabditida</taxon>
        <taxon>Rhabditina</taxon>
        <taxon>Rhabditomorpha</taxon>
        <taxon>Strongyloidea</taxon>
        <taxon>Ancylostomatidae</taxon>
        <taxon>Ancylostomatinae</taxon>
        <taxon>Ancylostoma</taxon>
    </lineage>
</organism>
<name>A0A368GCS7_ANCCA</name>
<dbReference type="GO" id="GO:0004568">
    <property type="term" value="F:chitinase activity"/>
    <property type="evidence" value="ECO:0007669"/>
    <property type="project" value="TreeGrafter"/>
</dbReference>
<dbReference type="SUPFAM" id="SSF54556">
    <property type="entry name" value="Chitinase insertion domain"/>
    <property type="match status" value="1"/>
</dbReference>
<dbReference type="InterPro" id="IPR001579">
    <property type="entry name" value="Glyco_hydro_18_chit_AS"/>
</dbReference>
<dbReference type="InterPro" id="IPR001223">
    <property type="entry name" value="Glyco_hydro18_cat"/>
</dbReference>
<dbReference type="FunFam" id="3.20.20.80:FF:000007">
    <property type="entry name" value="Acidic mammalian chitinase"/>
    <property type="match status" value="1"/>
</dbReference>
<dbReference type="Pfam" id="PF01607">
    <property type="entry name" value="CBM_14"/>
    <property type="match status" value="1"/>
</dbReference>
<keyword evidence="2" id="KW-0147">Chitin-binding</keyword>
<dbReference type="PROSITE" id="PS50940">
    <property type="entry name" value="CHIT_BIND_II"/>
    <property type="match status" value="1"/>
</dbReference>
<evidence type="ECO:0000256" key="1">
    <source>
        <dbReference type="ARBA" id="ARBA00009121"/>
    </source>
</evidence>
<dbReference type="PANTHER" id="PTHR11177:SF400">
    <property type="entry name" value="ENDOCHITINASE-RELATED"/>
    <property type="match status" value="1"/>
</dbReference>
<dbReference type="InterPro" id="IPR011583">
    <property type="entry name" value="Chitinase_II/V-like_cat"/>
</dbReference>
<dbReference type="InterPro" id="IPR050314">
    <property type="entry name" value="Glycosyl_Hydrlase_18"/>
</dbReference>
<dbReference type="InterPro" id="IPR029070">
    <property type="entry name" value="Chitinase_insertion_sf"/>
</dbReference>
<dbReference type="InterPro" id="IPR017853">
    <property type="entry name" value="GH"/>
</dbReference>
<evidence type="ECO:0000313" key="9">
    <source>
        <dbReference type="EMBL" id="RCN42162.1"/>
    </source>
</evidence>
<keyword evidence="3 6" id="KW-0378">Hydrolase</keyword>
<dbReference type="SMART" id="SM00494">
    <property type="entry name" value="ChtBD2"/>
    <property type="match status" value="2"/>
</dbReference>
<dbReference type="SUPFAM" id="SSF51445">
    <property type="entry name" value="(Trans)glycosidases"/>
    <property type="match status" value="1"/>
</dbReference>
<evidence type="ECO:0000259" key="8">
    <source>
        <dbReference type="PROSITE" id="PS51910"/>
    </source>
</evidence>
<keyword evidence="4" id="KW-1015">Disulfide bond</keyword>
<dbReference type="EMBL" id="JOJR01000207">
    <property type="protein sequence ID" value="RCN42162.1"/>
    <property type="molecule type" value="Genomic_DNA"/>
</dbReference>
<dbReference type="GO" id="GO:0008061">
    <property type="term" value="F:chitin binding"/>
    <property type="evidence" value="ECO:0007669"/>
    <property type="project" value="UniProtKB-KW"/>
</dbReference>
<evidence type="ECO:0000256" key="2">
    <source>
        <dbReference type="ARBA" id="ARBA00022669"/>
    </source>
</evidence>
<evidence type="ECO:0000256" key="6">
    <source>
        <dbReference type="RuleBase" id="RU000489"/>
    </source>
</evidence>
<dbReference type="GO" id="GO:0005576">
    <property type="term" value="C:extracellular region"/>
    <property type="evidence" value="ECO:0007669"/>
    <property type="project" value="InterPro"/>
</dbReference>
<gene>
    <name evidence="9" type="ORF">ANCCAN_11849</name>
</gene>
<dbReference type="CDD" id="cd02872">
    <property type="entry name" value="GH18_chitolectin_chitotriosidase"/>
    <property type="match status" value="1"/>
</dbReference>
<dbReference type="Gene3D" id="3.20.20.80">
    <property type="entry name" value="Glycosidases"/>
    <property type="match status" value="1"/>
</dbReference>
<dbReference type="InterPro" id="IPR002557">
    <property type="entry name" value="Chitin-bd_dom"/>
</dbReference>
<evidence type="ECO:0000256" key="4">
    <source>
        <dbReference type="ARBA" id="ARBA00023157"/>
    </source>
</evidence>
<dbReference type="SMART" id="SM00636">
    <property type="entry name" value="Glyco_18"/>
    <property type="match status" value="1"/>
</dbReference>